<accession>A0ABR2PCY6</accession>
<evidence type="ECO:0000313" key="2">
    <source>
        <dbReference type="EMBL" id="KAK8986316.1"/>
    </source>
</evidence>
<gene>
    <name evidence="2" type="ORF">V6N11_013810</name>
</gene>
<proteinExistence type="predicted"/>
<evidence type="ECO:0000256" key="1">
    <source>
        <dbReference type="SAM" id="MobiDB-lite"/>
    </source>
</evidence>
<dbReference type="Proteomes" id="UP001396334">
    <property type="component" value="Unassembled WGS sequence"/>
</dbReference>
<name>A0ABR2PCY6_9ROSI</name>
<feature type="compositionally biased region" description="Basic and acidic residues" evidence="1">
    <location>
        <begin position="15"/>
        <end position="35"/>
    </location>
</feature>
<keyword evidence="3" id="KW-1185">Reference proteome</keyword>
<evidence type="ECO:0000313" key="3">
    <source>
        <dbReference type="Proteomes" id="UP001396334"/>
    </source>
</evidence>
<reference evidence="2 3" key="1">
    <citation type="journal article" date="2024" name="G3 (Bethesda)">
        <title>Genome assembly of Hibiscus sabdariffa L. provides insights into metabolisms of medicinal natural products.</title>
        <authorList>
            <person name="Kim T."/>
        </authorList>
    </citation>
    <scope>NUCLEOTIDE SEQUENCE [LARGE SCALE GENOMIC DNA]</scope>
    <source>
        <strain evidence="2">TK-2024</strain>
        <tissue evidence="2">Old leaves</tissue>
    </source>
</reference>
<feature type="region of interest" description="Disordered" evidence="1">
    <location>
        <begin position="1"/>
        <end position="46"/>
    </location>
</feature>
<protein>
    <submittedName>
        <fullName evidence="2">Uncharacterized protein</fullName>
    </submittedName>
</protein>
<organism evidence="2 3">
    <name type="scientific">Hibiscus sabdariffa</name>
    <name type="common">roselle</name>
    <dbReference type="NCBI Taxonomy" id="183260"/>
    <lineage>
        <taxon>Eukaryota</taxon>
        <taxon>Viridiplantae</taxon>
        <taxon>Streptophyta</taxon>
        <taxon>Embryophyta</taxon>
        <taxon>Tracheophyta</taxon>
        <taxon>Spermatophyta</taxon>
        <taxon>Magnoliopsida</taxon>
        <taxon>eudicotyledons</taxon>
        <taxon>Gunneridae</taxon>
        <taxon>Pentapetalae</taxon>
        <taxon>rosids</taxon>
        <taxon>malvids</taxon>
        <taxon>Malvales</taxon>
        <taxon>Malvaceae</taxon>
        <taxon>Malvoideae</taxon>
        <taxon>Hibiscus</taxon>
    </lineage>
</organism>
<sequence>MSKEDTSSTKGKSKIINDSDNLRSPGQEKRDREALSDSPLLENTDYHSDSCQKDIIINDKPEQDGLIVLDICSLCLGNSPFGEGLLYFYEDGSYSDRIHELPASFWSSLLDLGSCL</sequence>
<dbReference type="EMBL" id="JBBPBN010000064">
    <property type="protein sequence ID" value="KAK8986316.1"/>
    <property type="molecule type" value="Genomic_DNA"/>
</dbReference>
<comment type="caution">
    <text evidence="2">The sequence shown here is derived from an EMBL/GenBank/DDBJ whole genome shotgun (WGS) entry which is preliminary data.</text>
</comment>